<dbReference type="RefSeq" id="WP_066059464.1">
    <property type="nucleotide sequence ID" value="NZ_JBHUNF010000010.1"/>
</dbReference>
<comment type="caution">
    <text evidence="1">The sequence shown here is derived from an EMBL/GenBank/DDBJ whole genome shotgun (WGS) entry which is preliminary data.</text>
</comment>
<keyword evidence="2" id="KW-1185">Reference proteome</keyword>
<sequence length="81" mass="8380">MVALHSVQLEGVVGVETAAIRHSAGMSKHSAAEPSGMVTNEVVSTGGAYVINDGFDGHVRIAQGAHLNERGVEVIGDEIKD</sequence>
<dbReference type="EMBL" id="JBHUNF010000010">
    <property type="protein sequence ID" value="MFD2675538.1"/>
    <property type="molecule type" value="Genomic_DNA"/>
</dbReference>
<dbReference type="Proteomes" id="UP001597453">
    <property type="component" value="Unassembled WGS sequence"/>
</dbReference>
<reference evidence="2" key="1">
    <citation type="journal article" date="2019" name="Int. J. Syst. Evol. Microbiol.">
        <title>The Global Catalogue of Microorganisms (GCM) 10K type strain sequencing project: providing services to taxonomists for standard genome sequencing and annotation.</title>
        <authorList>
            <consortium name="The Broad Institute Genomics Platform"/>
            <consortium name="The Broad Institute Genome Sequencing Center for Infectious Disease"/>
            <person name="Wu L."/>
            <person name="Ma J."/>
        </authorList>
    </citation>
    <scope>NUCLEOTIDE SEQUENCE [LARGE SCALE GENOMIC DNA]</scope>
    <source>
        <strain evidence="2">TISTR 1511</strain>
    </source>
</reference>
<evidence type="ECO:0000313" key="1">
    <source>
        <dbReference type="EMBL" id="MFD2675538.1"/>
    </source>
</evidence>
<gene>
    <name evidence="1" type="ORF">ACFSUQ_09580</name>
</gene>
<proteinExistence type="predicted"/>
<organism evidence="1 2">
    <name type="scientific">Gulosibacter bifidus</name>
    <dbReference type="NCBI Taxonomy" id="272239"/>
    <lineage>
        <taxon>Bacteria</taxon>
        <taxon>Bacillati</taxon>
        <taxon>Actinomycetota</taxon>
        <taxon>Actinomycetes</taxon>
        <taxon>Micrococcales</taxon>
        <taxon>Microbacteriaceae</taxon>
        <taxon>Gulosibacter</taxon>
    </lineage>
</organism>
<evidence type="ECO:0000313" key="2">
    <source>
        <dbReference type="Proteomes" id="UP001597453"/>
    </source>
</evidence>
<protein>
    <submittedName>
        <fullName evidence="1">Uncharacterized protein</fullName>
    </submittedName>
</protein>
<name>A0ABW5RKE0_9MICO</name>
<accession>A0ABW5RKE0</accession>